<name>A0A075JV74_9GAMM</name>
<evidence type="ECO:0000256" key="4">
    <source>
        <dbReference type="ARBA" id="ARBA00023284"/>
    </source>
</evidence>
<organism evidence="7 8">
    <name type="scientific">Dyella japonica A8</name>
    <dbReference type="NCBI Taxonomy" id="1217721"/>
    <lineage>
        <taxon>Bacteria</taxon>
        <taxon>Pseudomonadati</taxon>
        <taxon>Pseudomonadota</taxon>
        <taxon>Gammaproteobacteria</taxon>
        <taxon>Lysobacterales</taxon>
        <taxon>Rhodanobacteraceae</taxon>
        <taxon>Dyella</taxon>
    </lineage>
</organism>
<dbReference type="InterPro" id="IPR036249">
    <property type="entry name" value="Thioredoxin-like_sf"/>
</dbReference>
<keyword evidence="4" id="KW-0676">Redox-active center</keyword>
<reference evidence="7 8" key="1">
    <citation type="submission" date="2014-07" db="EMBL/GenBank/DDBJ databases">
        <title>Complete Genome Sequence of Dyella japonica Strain A8 Isolated from Malaysian Tropical Soil.</title>
        <authorList>
            <person name="Hui R.K.H."/>
            <person name="Chen J.-W."/>
            <person name="Chan K.-G."/>
            <person name="Leung F.C.C."/>
        </authorList>
    </citation>
    <scope>NUCLEOTIDE SEQUENCE [LARGE SCALE GENOMIC DNA]</scope>
    <source>
        <strain evidence="7 8">A8</strain>
    </source>
</reference>
<keyword evidence="2" id="KW-0201">Cytochrome c-type biogenesis</keyword>
<feature type="signal peptide" evidence="5">
    <location>
        <begin position="1"/>
        <end position="21"/>
    </location>
</feature>
<dbReference type="AlphaFoldDB" id="A0A075JV74"/>
<protein>
    <submittedName>
        <fullName evidence="7">Histidinol phosphatase</fullName>
    </submittedName>
</protein>
<keyword evidence="8" id="KW-1185">Reference proteome</keyword>
<dbReference type="Gene3D" id="3.40.30.10">
    <property type="entry name" value="Glutaredoxin"/>
    <property type="match status" value="2"/>
</dbReference>
<proteinExistence type="predicted"/>
<dbReference type="EMBL" id="CP008884">
    <property type="protein sequence ID" value="AIF45809.1"/>
    <property type="molecule type" value="Genomic_DNA"/>
</dbReference>
<keyword evidence="3" id="KW-1015">Disulfide bond</keyword>
<dbReference type="GO" id="GO:0016209">
    <property type="term" value="F:antioxidant activity"/>
    <property type="evidence" value="ECO:0007669"/>
    <property type="project" value="InterPro"/>
</dbReference>
<evidence type="ECO:0000313" key="8">
    <source>
        <dbReference type="Proteomes" id="UP000027987"/>
    </source>
</evidence>
<evidence type="ECO:0000313" key="7">
    <source>
        <dbReference type="EMBL" id="AIF45809.1"/>
    </source>
</evidence>
<feature type="domain" description="Thioredoxin" evidence="6">
    <location>
        <begin position="190"/>
        <end position="339"/>
    </location>
</feature>
<dbReference type="InterPro" id="IPR000866">
    <property type="entry name" value="AhpC/TSA"/>
</dbReference>
<dbReference type="SUPFAM" id="SSF52833">
    <property type="entry name" value="Thioredoxin-like"/>
    <property type="match status" value="2"/>
</dbReference>
<dbReference type="Proteomes" id="UP000027987">
    <property type="component" value="Chromosome"/>
</dbReference>
<dbReference type="InterPro" id="IPR050553">
    <property type="entry name" value="Thioredoxin_ResA/DsbE_sf"/>
</dbReference>
<dbReference type="Pfam" id="PF00578">
    <property type="entry name" value="AhpC-TSA"/>
    <property type="match status" value="2"/>
</dbReference>
<dbReference type="HOGENOM" id="CLU_067528_0_0_6"/>
<evidence type="ECO:0000256" key="1">
    <source>
        <dbReference type="ARBA" id="ARBA00004196"/>
    </source>
</evidence>
<evidence type="ECO:0000259" key="6">
    <source>
        <dbReference type="PROSITE" id="PS51352"/>
    </source>
</evidence>
<dbReference type="RefSeq" id="WP_038579137.1">
    <property type="nucleotide sequence ID" value="NZ_ALOY01000098.1"/>
</dbReference>
<dbReference type="GO" id="GO:0030313">
    <property type="term" value="C:cell envelope"/>
    <property type="evidence" value="ECO:0007669"/>
    <property type="project" value="UniProtKB-SubCell"/>
</dbReference>
<dbReference type="GO" id="GO:0017004">
    <property type="term" value="P:cytochrome complex assembly"/>
    <property type="evidence" value="ECO:0007669"/>
    <property type="project" value="UniProtKB-KW"/>
</dbReference>
<keyword evidence="5" id="KW-0732">Signal</keyword>
<feature type="chain" id="PRO_5001706479" evidence="5">
    <location>
        <begin position="22"/>
        <end position="339"/>
    </location>
</feature>
<evidence type="ECO:0000256" key="2">
    <source>
        <dbReference type="ARBA" id="ARBA00022748"/>
    </source>
</evidence>
<dbReference type="CDD" id="cd02966">
    <property type="entry name" value="TlpA_like_family"/>
    <property type="match status" value="1"/>
</dbReference>
<dbReference type="PANTHER" id="PTHR42852:SF6">
    <property type="entry name" value="THIOL:DISULFIDE INTERCHANGE PROTEIN DSBE"/>
    <property type="match status" value="1"/>
</dbReference>
<evidence type="ECO:0000256" key="3">
    <source>
        <dbReference type="ARBA" id="ARBA00023157"/>
    </source>
</evidence>
<dbReference type="PROSITE" id="PS51352">
    <property type="entry name" value="THIOREDOXIN_2"/>
    <property type="match status" value="2"/>
</dbReference>
<dbReference type="PANTHER" id="PTHR42852">
    <property type="entry name" value="THIOL:DISULFIDE INTERCHANGE PROTEIN DSBE"/>
    <property type="match status" value="1"/>
</dbReference>
<dbReference type="KEGG" id="dja:HY57_00295"/>
<accession>A0A075JV74</accession>
<dbReference type="GO" id="GO:0016491">
    <property type="term" value="F:oxidoreductase activity"/>
    <property type="evidence" value="ECO:0007669"/>
    <property type="project" value="InterPro"/>
</dbReference>
<gene>
    <name evidence="7" type="ORF">HY57_00295</name>
</gene>
<feature type="domain" description="Thioredoxin" evidence="6">
    <location>
        <begin position="35"/>
        <end position="172"/>
    </location>
</feature>
<sequence length="339" mass="37021">MPPVRYLALLCLLLSCALVHAAESGQSRAETAGRSLIGQPAPRMVLKTIDGPTIDLGALYGKKAVYLKFWATWCVPCRQQMPHFEHAYEEAGPDMVVIGIDVGFDDSVEEVRKVQKQLGLSMPLVFDDGSLGEAFHLRVTPQHVVIGRDGRILYVGHEANDKLDAALAQARSSSPGQVAAAAVPKDEPHYDVGDRVPAFDVRTLDGKALPAFGATPGQPTVLLFLSPWCESYLAKSRPAMAQSCRTARERADVLARDNHARWLGIASGLWASHDELADYQREHHMTMPLALDDTGALFRRFRVMHVPTVIVLDAQGKVLRRSEDVDAALPSPQPVASVH</sequence>
<dbReference type="InterPro" id="IPR013766">
    <property type="entry name" value="Thioredoxin_domain"/>
</dbReference>
<dbReference type="PATRIC" id="fig|1217721.7.peg.60"/>
<comment type="subcellular location">
    <subcellularLocation>
        <location evidence="1">Cell envelope</location>
    </subcellularLocation>
</comment>
<dbReference type="STRING" id="1217721.HY57_00295"/>
<dbReference type="PROSITE" id="PS51257">
    <property type="entry name" value="PROKAR_LIPOPROTEIN"/>
    <property type="match status" value="1"/>
</dbReference>
<evidence type="ECO:0000256" key="5">
    <source>
        <dbReference type="SAM" id="SignalP"/>
    </source>
</evidence>